<dbReference type="RefSeq" id="WP_098037759.1">
    <property type="nucleotide sequence ID" value="NZ_CWGJ01000009.1"/>
</dbReference>
<proteinExistence type="predicted"/>
<organism evidence="2 3">
    <name type="scientific">Estrella lausannensis</name>
    <dbReference type="NCBI Taxonomy" id="483423"/>
    <lineage>
        <taxon>Bacteria</taxon>
        <taxon>Pseudomonadati</taxon>
        <taxon>Chlamydiota</taxon>
        <taxon>Chlamydiia</taxon>
        <taxon>Parachlamydiales</taxon>
        <taxon>Candidatus Criblamydiaceae</taxon>
        <taxon>Estrella</taxon>
    </lineage>
</organism>
<evidence type="ECO:0000256" key="1">
    <source>
        <dbReference type="SAM" id="Phobius"/>
    </source>
</evidence>
<name>A0A0H5DNI4_9BACT</name>
<reference evidence="3" key="1">
    <citation type="submission" date="2015-06" db="EMBL/GenBank/DDBJ databases">
        <authorList>
            <person name="Bertelli C."/>
        </authorList>
    </citation>
    <scope>NUCLEOTIDE SEQUENCE [LARGE SCALE GENOMIC DNA]</scope>
    <source>
        <strain evidence="3">CRIB-30</strain>
    </source>
</reference>
<sequence length="132" mass="14222">MSVNTDYTPKAVYTETTPVKPETTVNPKDEKVTSVAHELFSSGIFKQVMSIIGYIAVSIGSAFLFGKVSESLAGKKIGDFPADAVAKAGIDALASNAKTYINDELKAEPMPRNVYESIVRFQKEAEAKADLT</sequence>
<keyword evidence="3" id="KW-1185">Reference proteome</keyword>
<dbReference type="AlphaFoldDB" id="A0A0H5DNI4"/>
<gene>
    <name evidence="2" type="ORF">ELAC_0541</name>
</gene>
<feature type="transmembrane region" description="Helical" evidence="1">
    <location>
        <begin position="44"/>
        <end position="66"/>
    </location>
</feature>
<keyword evidence="1" id="KW-1133">Transmembrane helix</keyword>
<evidence type="ECO:0000313" key="3">
    <source>
        <dbReference type="Proteomes" id="UP000220251"/>
    </source>
</evidence>
<dbReference type="EMBL" id="CWGJ01000009">
    <property type="protein sequence ID" value="CRX37896.1"/>
    <property type="molecule type" value="Genomic_DNA"/>
</dbReference>
<dbReference type="Proteomes" id="UP000220251">
    <property type="component" value="Unassembled WGS sequence"/>
</dbReference>
<keyword evidence="1" id="KW-0812">Transmembrane</keyword>
<evidence type="ECO:0000313" key="2">
    <source>
        <dbReference type="EMBL" id="CRX37896.1"/>
    </source>
</evidence>
<keyword evidence="1" id="KW-0472">Membrane</keyword>
<accession>A0A0H5DNI4</accession>
<protein>
    <submittedName>
        <fullName evidence="2">Putative membrane protein</fullName>
    </submittedName>
</protein>